<dbReference type="Gene3D" id="3.40.50.1820">
    <property type="entry name" value="alpha/beta hydrolase"/>
    <property type="match status" value="1"/>
</dbReference>
<dbReference type="AlphaFoldDB" id="A0AAW0F573"/>
<feature type="region of interest" description="Disordered" evidence="1">
    <location>
        <begin position="1"/>
        <end position="49"/>
    </location>
</feature>
<keyword evidence="4" id="KW-1185">Reference proteome</keyword>
<feature type="compositionally biased region" description="Gly residues" evidence="1">
    <location>
        <begin position="785"/>
        <end position="798"/>
    </location>
</feature>
<comment type="caution">
    <text evidence="3">The sequence shown here is derived from an EMBL/GenBank/DDBJ whole genome shotgun (WGS) entry which is preliminary data.</text>
</comment>
<feature type="region of interest" description="Disordered" evidence="1">
    <location>
        <begin position="896"/>
        <end position="918"/>
    </location>
</feature>
<evidence type="ECO:0000256" key="1">
    <source>
        <dbReference type="SAM" id="MobiDB-lite"/>
    </source>
</evidence>
<organism evidence="3 4">
    <name type="scientific">Novymonas esmeraldas</name>
    <dbReference type="NCBI Taxonomy" id="1808958"/>
    <lineage>
        <taxon>Eukaryota</taxon>
        <taxon>Discoba</taxon>
        <taxon>Euglenozoa</taxon>
        <taxon>Kinetoplastea</taxon>
        <taxon>Metakinetoplastina</taxon>
        <taxon>Trypanosomatida</taxon>
        <taxon>Trypanosomatidae</taxon>
        <taxon>Novymonas</taxon>
    </lineage>
</organism>
<dbReference type="PANTHER" id="PTHR12277">
    <property type="entry name" value="ALPHA/BETA HYDROLASE DOMAIN-CONTAINING PROTEIN"/>
    <property type="match status" value="1"/>
</dbReference>
<evidence type="ECO:0000313" key="3">
    <source>
        <dbReference type="EMBL" id="KAK7200384.1"/>
    </source>
</evidence>
<feature type="transmembrane region" description="Helical" evidence="2">
    <location>
        <begin position="1187"/>
        <end position="1215"/>
    </location>
</feature>
<name>A0AAW0F573_9TRYP</name>
<dbReference type="GO" id="GO:0016787">
    <property type="term" value="F:hydrolase activity"/>
    <property type="evidence" value="ECO:0007669"/>
    <property type="project" value="UniProtKB-KW"/>
</dbReference>
<dbReference type="SUPFAM" id="SSF53474">
    <property type="entry name" value="alpha/beta-Hydrolases"/>
    <property type="match status" value="1"/>
</dbReference>
<feature type="compositionally biased region" description="Low complexity" evidence="1">
    <location>
        <begin position="13"/>
        <end position="25"/>
    </location>
</feature>
<feature type="compositionally biased region" description="Basic and acidic residues" evidence="1">
    <location>
        <begin position="27"/>
        <end position="44"/>
    </location>
</feature>
<evidence type="ECO:0000313" key="4">
    <source>
        <dbReference type="Proteomes" id="UP001430356"/>
    </source>
</evidence>
<feature type="transmembrane region" description="Helical" evidence="2">
    <location>
        <begin position="1147"/>
        <end position="1167"/>
    </location>
</feature>
<keyword evidence="2" id="KW-0812">Transmembrane</keyword>
<dbReference type="Proteomes" id="UP001430356">
    <property type="component" value="Unassembled WGS sequence"/>
</dbReference>
<feature type="region of interest" description="Disordered" evidence="1">
    <location>
        <begin position="501"/>
        <end position="559"/>
    </location>
</feature>
<keyword evidence="2" id="KW-0472">Membrane</keyword>
<proteinExistence type="predicted"/>
<protein>
    <submittedName>
        <fullName evidence="3">Alpha/beta hydrolase family</fullName>
    </submittedName>
</protein>
<keyword evidence="3" id="KW-0378">Hydrolase</keyword>
<dbReference type="PANTHER" id="PTHR12277:SF81">
    <property type="entry name" value="PROTEIN ABHD13"/>
    <property type="match status" value="1"/>
</dbReference>
<gene>
    <name evidence="3" type="ORF">NESM_000092500</name>
</gene>
<evidence type="ECO:0000256" key="2">
    <source>
        <dbReference type="SAM" id="Phobius"/>
    </source>
</evidence>
<accession>A0AAW0F573</accession>
<dbReference type="InterPro" id="IPR029058">
    <property type="entry name" value="AB_hydrolase_fold"/>
</dbReference>
<keyword evidence="2" id="KW-1133">Transmembrane helix</keyword>
<feature type="compositionally biased region" description="Basic and acidic residues" evidence="1">
    <location>
        <begin position="163"/>
        <end position="179"/>
    </location>
</feature>
<sequence length="1265" mass="138023">MRNTAKETPVTTLSASNLAAAAAASPDRGDGREHRPTARLRLEPSMKTTRLNREEEAELLNTTVVVSNRHAVQSGSGEQRTPSNIHLREDVFVRFPHDNSAPVSPGVPPPLVSAHLDRSALVWSPEGPDEDGDRARCCRLDTRQPETFGASAFDTSAYRPPQRRRDRDGDEGRRLSVQHEQDHDCCPFTALRRSEWTLRHMRGMPRTSPFHWRHLLSSFSVKNAFMFYPPPPTYCFVCDEHGDVQVRSQTGKRAPRLDHERIEHIRRQRRLSRTLPDDLVGGALHGIAPSPLPPRSQTGHEEGGELAEPSFELIFIPCENAVQSYHIHTGSVVFGRKVRMGGPLSILGWTCPIPCSIIRPHRRMSSHVCIFFHCNGEDIGRPSCMRLLTLANALHMTLLVPEYPGYGLCEGSPSEASLKGSMERVVEFLFSTDPSITPSRVLLMGHSIGTGVAVHVAQYIQRVFTELRTSPQIERNAPYACPATHDPAESVDSFDRAVRCPQPHAASAPPPPAAVAAAATTSTADPTAAPDSAAAGPSRGAPSNAPYGTSSSAASSPLQRHRGLPCRHYALGGIILLSPFASVRCVEGWDALRHYGLNVQELERRRLEVLEDTLVAAPGDWAADAREVRHTDGRPPPPMDSLRRPPWIFSVARYISFNRFPSIDVMCELQEKGGYFNHTPLLLLHGAQDVLIPPIHTVAIATKLRQCTKGADAKVYLGILRNEGHNNLHCSHIIRRFYKDVILLPHLRRQQTLRDELEETLGHDVEQQQQQQQQQHQQQQNLGASVGGSGGGAGGGGSSNTAAAPVCDDEAAAAGEGPGERTEATGASDADADADDDTVEPHAAGGCGNAALLPRTSDEESSVSLPPHKEPYLCFLEPAVHDGGAEQSGARSVRIHLLHPPPRSPPHTHGPSDTAAAPVARGSLADPASAPKQDAAVFSTRTAACFRAKSDAILPPPLPPQRDTDEPESDSPPPLPFSLADASQPIRERYSRGCAGHDGGACARPGFASVSPRVGERRCRTRSTTEFEEMLRDALERTQPPHANFAPAATMLHIALFNRLDYYDVGSIAVASVTRYSLDTKQALRQWQRYRRNSVVVRGVIAAVYFVLGSFYIGVAINHAVSSRPSHLQGHLPAGTTAQMFRRDVRVVVWGVLDGFAYLVLGVVRFYHQRLGIGNLSRHFHTPRALFLAYSACCMGAYVLCVAVGIIMALTLALASPHRGGVPWGRWADLPYSPRVCISYLPRWTMVGSACLHIVCVVFLLLKNH</sequence>
<feature type="compositionally biased region" description="Low complexity" evidence="1">
    <location>
        <begin position="767"/>
        <end position="784"/>
    </location>
</feature>
<feature type="region of interest" description="Disordered" evidence="1">
    <location>
        <begin position="762"/>
        <end position="866"/>
    </location>
</feature>
<feature type="compositionally biased region" description="Low complexity" evidence="1">
    <location>
        <begin position="514"/>
        <end position="546"/>
    </location>
</feature>
<feature type="transmembrane region" description="Helical" evidence="2">
    <location>
        <begin position="1244"/>
        <end position="1262"/>
    </location>
</feature>
<dbReference type="EMBL" id="JAECZO010000005">
    <property type="protein sequence ID" value="KAK7200384.1"/>
    <property type="molecule type" value="Genomic_DNA"/>
</dbReference>
<reference evidence="3 4" key="1">
    <citation type="journal article" date="2021" name="MBio">
        <title>A New Model Trypanosomatid, Novymonas esmeraldas: Genomic Perception of Its 'Candidatus Pandoraea novymonadis' Endosymbiont.</title>
        <authorList>
            <person name="Zakharova A."/>
            <person name="Saura A."/>
            <person name="Butenko A."/>
            <person name="Podesvova L."/>
            <person name="Warmusova S."/>
            <person name="Kostygov A.Y."/>
            <person name="Nenarokova A."/>
            <person name="Lukes J."/>
            <person name="Opperdoes F.R."/>
            <person name="Yurchenko V."/>
        </authorList>
    </citation>
    <scope>NUCLEOTIDE SEQUENCE [LARGE SCALE GENOMIC DNA]</scope>
    <source>
        <strain evidence="3 4">E262AT.01</strain>
    </source>
</reference>
<feature type="region of interest" description="Disordered" evidence="1">
    <location>
        <begin position="949"/>
        <end position="980"/>
    </location>
</feature>
<feature type="transmembrane region" description="Helical" evidence="2">
    <location>
        <begin position="1095"/>
        <end position="1117"/>
    </location>
</feature>
<feature type="region of interest" description="Disordered" evidence="1">
    <location>
        <begin position="150"/>
        <end position="179"/>
    </location>
</feature>
<feature type="compositionally biased region" description="Polar residues" evidence="1">
    <location>
        <begin position="547"/>
        <end position="558"/>
    </location>
</feature>